<protein>
    <recommendedName>
        <fullName evidence="1">BPL/LPL catalytic domain-containing protein</fullName>
    </recommendedName>
</protein>
<dbReference type="Pfam" id="PF21948">
    <property type="entry name" value="LplA-B_cat"/>
    <property type="match status" value="1"/>
</dbReference>
<dbReference type="InterPro" id="IPR045864">
    <property type="entry name" value="aa-tRNA-synth_II/BPL/LPL"/>
</dbReference>
<dbReference type="InterPro" id="IPR004143">
    <property type="entry name" value="BPL_LPL_catalytic"/>
</dbReference>
<reference evidence="3" key="1">
    <citation type="journal article" date="2023" name="Commun. Biol.">
        <title>Genome analysis of Parmales, the sister group of diatoms, reveals the evolutionary specialization of diatoms from phago-mixotrophs to photoautotrophs.</title>
        <authorList>
            <person name="Ban H."/>
            <person name="Sato S."/>
            <person name="Yoshikawa S."/>
            <person name="Yamada K."/>
            <person name="Nakamura Y."/>
            <person name="Ichinomiya M."/>
            <person name="Sato N."/>
            <person name="Blanc-Mathieu R."/>
            <person name="Endo H."/>
            <person name="Kuwata A."/>
            <person name="Ogata H."/>
        </authorList>
    </citation>
    <scope>NUCLEOTIDE SEQUENCE [LARGE SCALE GENOMIC DNA]</scope>
    <source>
        <strain evidence="3">NIES 3699</strain>
    </source>
</reference>
<comment type="caution">
    <text evidence="2">The sequence shown here is derived from an EMBL/GenBank/DDBJ whole genome shotgun (WGS) entry which is preliminary data.</text>
</comment>
<organism evidence="2 3">
    <name type="scientific">Triparma verrucosa</name>
    <dbReference type="NCBI Taxonomy" id="1606542"/>
    <lineage>
        <taxon>Eukaryota</taxon>
        <taxon>Sar</taxon>
        <taxon>Stramenopiles</taxon>
        <taxon>Ochrophyta</taxon>
        <taxon>Bolidophyceae</taxon>
        <taxon>Parmales</taxon>
        <taxon>Triparmaceae</taxon>
        <taxon>Triparma</taxon>
    </lineage>
</organism>
<gene>
    <name evidence="2" type="ORF">TrVE_jg9509</name>
</gene>
<feature type="domain" description="BPL/LPL catalytic" evidence="1">
    <location>
        <begin position="54"/>
        <end position="230"/>
    </location>
</feature>
<dbReference type="PANTHER" id="PTHR43506:SF1">
    <property type="entry name" value="BPL_LPL CATALYTIC DOMAIN-CONTAINING PROTEIN"/>
    <property type="match status" value="1"/>
</dbReference>
<evidence type="ECO:0000259" key="1">
    <source>
        <dbReference type="Pfam" id="PF21948"/>
    </source>
</evidence>
<proteinExistence type="predicted"/>
<dbReference type="AlphaFoldDB" id="A0A9W7BIF3"/>
<dbReference type="InterPro" id="IPR053264">
    <property type="entry name" value="Lipoate-ligase_2_inactive"/>
</dbReference>
<dbReference type="SUPFAM" id="SSF55681">
    <property type="entry name" value="Class II aaRS and biotin synthetases"/>
    <property type="match status" value="1"/>
</dbReference>
<keyword evidence="3" id="KW-1185">Reference proteome</keyword>
<dbReference type="Gene3D" id="3.30.930.10">
    <property type="entry name" value="Bira Bifunctional Protein, Domain 2"/>
    <property type="match status" value="1"/>
</dbReference>
<dbReference type="EMBL" id="BRXX01000073">
    <property type="protein sequence ID" value="GMH87534.1"/>
    <property type="molecule type" value="Genomic_DNA"/>
</dbReference>
<dbReference type="Proteomes" id="UP001165160">
    <property type="component" value="Unassembled WGS sequence"/>
</dbReference>
<dbReference type="PANTHER" id="PTHR43506">
    <property type="entry name" value="BIOTIN/LIPOATE A/B PROTEIN LIGASE FAMILY"/>
    <property type="match status" value="1"/>
</dbReference>
<sequence>MSQMKLLRLPPLNLYGRLCLEEYILRNPNLYPHSYLLLSRHPPPSLTSAVTPGKPRTMVLGIGGKLNQHLSPSASNITCLKRFTGGGTVITDSKTLFLTFICRPTFQHYNETQGNIQVGTLGPREIMSWSGSLLSSYISPLLSGGMTFLSKENDYVLSNDMKVGGNAQAITKGGFCHHTSLLWTFDDNNMEVLREPEKRPEYRKKRKHGEFITRLEEYCGGMGVEEFERLLGGGLREEFGGGGEEITFEGWEKEWDDWCWKPKGTRNKFIHDC</sequence>
<evidence type="ECO:0000313" key="3">
    <source>
        <dbReference type="Proteomes" id="UP001165160"/>
    </source>
</evidence>
<accession>A0A9W7BIF3</accession>
<evidence type="ECO:0000313" key="2">
    <source>
        <dbReference type="EMBL" id="GMH87534.1"/>
    </source>
</evidence>
<name>A0A9W7BIF3_9STRA</name>